<dbReference type="HOGENOM" id="CLU_956933_0_0_1"/>
<dbReference type="RefSeq" id="XP_013266782.1">
    <property type="nucleotide sequence ID" value="XM_013411328.1"/>
</dbReference>
<organism evidence="2 3">
    <name type="scientific">Rhinocladiella mackenziei CBS 650.93</name>
    <dbReference type="NCBI Taxonomy" id="1442369"/>
    <lineage>
        <taxon>Eukaryota</taxon>
        <taxon>Fungi</taxon>
        <taxon>Dikarya</taxon>
        <taxon>Ascomycota</taxon>
        <taxon>Pezizomycotina</taxon>
        <taxon>Eurotiomycetes</taxon>
        <taxon>Chaetothyriomycetidae</taxon>
        <taxon>Chaetothyriales</taxon>
        <taxon>Herpotrichiellaceae</taxon>
        <taxon>Rhinocladiella</taxon>
    </lineage>
</organism>
<proteinExistence type="predicted"/>
<evidence type="ECO:0000313" key="2">
    <source>
        <dbReference type="EMBL" id="KIW99645.1"/>
    </source>
</evidence>
<dbReference type="EMBL" id="KN847485">
    <property type="protein sequence ID" value="KIW99645.1"/>
    <property type="molecule type" value="Genomic_DNA"/>
</dbReference>
<evidence type="ECO:0000313" key="3">
    <source>
        <dbReference type="Proteomes" id="UP000053617"/>
    </source>
</evidence>
<sequence>MPSLAGDFVNTEGFRYAELILWYGKQLDRNVLRGQLCLLQTRMDYADYHSLYNAAVKDVRKRDGSTFLQWIDDWYRHHDVVPRHFQKGRGQRKATSVVIECLVDIHLSDPRFAGKDRELMKNKIEHWRKKGETWFEIIHRFGAGILLLVPPEEPEGHFKFTKDELSEFLRVLTSRKTEFADALAEANQFMAETFTSQRSTVSSDEVPIGSTPQTASKQIPKKRYPLSPLETRTGFWDSPSLQNHITSQTNNHFVTVPEPTFTSPITPSPNSSHFLQELRCINAVSHEGGAS</sequence>
<evidence type="ECO:0000256" key="1">
    <source>
        <dbReference type="SAM" id="MobiDB-lite"/>
    </source>
</evidence>
<dbReference type="Proteomes" id="UP000053617">
    <property type="component" value="Unassembled WGS sequence"/>
</dbReference>
<dbReference type="VEuPathDB" id="FungiDB:Z518_11058"/>
<protein>
    <submittedName>
        <fullName evidence="2">Uncharacterized protein</fullName>
    </submittedName>
</protein>
<dbReference type="GeneID" id="25299129"/>
<accession>A0A0D2I8S9</accession>
<dbReference type="OrthoDB" id="10580877at2759"/>
<feature type="region of interest" description="Disordered" evidence="1">
    <location>
        <begin position="200"/>
        <end position="219"/>
    </location>
</feature>
<keyword evidence="3" id="KW-1185">Reference proteome</keyword>
<name>A0A0D2I8S9_9EURO</name>
<reference evidence="2 3" key="1">
    <citation type="submission" date="2015-01" db="EMBL/GenBank/DDBJ databases">
        <title>The Genome Sequence of Rhinocladiella mackenzie CBS 650.93.</title>
        <authorList>
            <consortium name="The Broad Institute Genomics Platform"/>
            <person name="Cuomo C."/>
            <person name="de Hoog S."/>
            <person name="Gorbushina A."/>
            <person name="Stielow B."/>
            <person name="Teixiera M."/>
            <person name="Abouelleil A."/>
            <person name="Chapman S.B."/>
            <person name="Priest M."/>
            <person name="Young S.K."/>
            <person name="Wortman J."/>
            <person name="Nusbaum C."/>
            <person name="Birren B."/>
        </authorList>
    </citation>
    <scope>NUCLEOTIDE SEQUENCE [LARGE SCALE GENOMIC DNA]</scope>
    <source>
        <strain evidence="2 3">CBS 650.93</strain>
    </source>
</reference>
<gene>
    <name evidence="2" type="ORF">Z518_11058</name>
</gene>
<dbReference type="AlphaFoldDB" id="A0A0D2I8S9"/>